<proteinExistence type="predicted"/>
<dbReference type="EMBL" id="CP037452">
    <property type="protein sequence ID" value="QDV49977.1"/>
    <property type="molecule type" value="Genomic_DNA"/>
</dbReference>
<evidence type="ECO:0000313" key="1">
    <source>
        <dbReference type="EMBL" id="QDV49977.1"/>
    </source>
</evidence>
<accession>A0A518IA22</accession>
<gene>
    <name evidence="1" type="ORF">Enr17x_20030</name>
</gene>
<protein>
    <submittedName>
        <fullName evidence="1">Uncharacterized protein</fullName>
    </submittedName>
</protein>
<evidence type="ECO:0000313" key="2">
    <source>
        <dbReference type="Proteomes" id="UP000318313"/>
    </source>
</evidence>
<dbReference type="KEGG" id="gfm:Enr17x_20030"/>
<name>A0A518IA22_9PLAN</name>
<organism evidence="1 2">
    <name type="scientific">Gimesia fumaroli</name>
    <dbReference type="NCBI Taxonomy" id="2527976"/>
    <lineage>
        <taxon>Bacteria</taxon>
        <taxon>Pseudomonadati</taxon>
        <taxon>Planctomycetota</taxon>
        <taxon>Planctomycetia</taxon>
        <taxon>Planctomycetales</taxon>
        <taxon>Planctomycetaceae</taxon>
        <taxon>Gimesia</taxon>
    </lineage>
</organism>
<sequence length="65" mass="7843">MNSLFARLELALFIESEADMFFTKYLKRLNSGKDHRQSVRMWECRRGNLGFQERYVARFKPVLLQ</sequence>
<reference evidence="1 2" key="1">
    <citation type="submission" date="2019-03" db="EMBL/GenBank/DDBJ databases">
        <title>Deep-cultivation of Planctomycetes and their phenomic and genomic characterization uncovers novel biology.</title>
        <authorList>
            <person name="Wiegand S."/>
            <person name="Jogler M."/>
            <person name="Boedeker C."/>
            <person name="Pinto D."/>
            <person name="Vollmers J."/>
            <person name="Rivas-Marin E."/>
            <person name="Kohn T."/>
            <person name="Peeters S.H."/>
            <person name="Heuer A."/>
            <person name="Rast P."/>
            <person name="Oberbeckmann S."/>
            <person name="Bunk B."/>
            <person name="Jeske O."/>
            <person name="Meyerdierks A."/>
            <person name="Storesund J.E."/>
            <person name="Kallscheuer N."/>
            <person name="Luecker S."/>
            <person name="Lage O.M."/>
            <person name="Pohl T."/>
            <person name="Merkel B.J."/>
            <person name="Hornburger P."/>
            <person name="Mueller R.-W."/>
            <person name="Bruemmer F."/>
            <person name="Labrenz M."/>
            <person name="Spormann A.M."/>
            <person name="Op den Camp H."/>
            <person name="Overmann J."/>
            <person name="Amann R."/>
            <person name="Jetten M.S.M."/>
            <person name="Mascher T."/>
            <person name="Medema M.H."/>
            <person name="Devos D.P."/>
            <person name="Kaster A.-K."/>
            <person name="Ovreas L."/>
            <person name="Rohde M."/>
            <person name="Galperin M.Y."/>
            <person name="Jogler C."/>
        </authorList>
    </citation>
    <scope>NUCLEOTIDE SEQUENCE [LARGE SCALE GENOMIC DNA]</scope>
    <source>
        <strain evidence="1 2">Enr17</strain>
    </source>
</reference>
<keyword evidence="2" id="KW-1185">Reference proteome</keyword>
<dbReference type="Proteomes" id="UP000318313">
    <property type="component" value="Chromosome"/>
</dbReference>
<dbReference type="AlphaFoldDB" id="A0A518IA22"/>